<gene>
    <name evidence="9" type="ORF">CERSUDRAFT_161025</name>
</gene>
<name>M2QLG2_CERS8</name>
<feature type="compositionally biased region" description="Basic and acidic residues" evidence="8">
    <location>
        <begin position="1"/>
        <end position="10"/>
    </location>
</feature>
<evidence type="ECO:0000313" key="9">
    <source>
        <dbReference type="EMBL" id="EMD32965.1"/>
    </source>
</evidence>
<evidence type="ECO:0000256" key="2">
    <source>
        <dbReference type="ARBA" id="ARBA00006916"/>
    </source>
</evidence>
<accession>M2QLG2</accession>
<feature type="region of interest" description="Disordered" evidence="8">
    <location>
        <begin position="1"/>
        <end position="51"/>
    </location>
</feature>
<keyword evidence="10" id="KW-1185">Reference proteome</keyword>
<comment type="similarity">
    <text evidence="2">Belongs to the EFG1 family.</text>
</comment>
<evidence type="ECO:0000256" key="1">
    <source>
        <dbReference type="ARBA" id="ARBA00004604"/>
    </source>
</evidence>
<feature type="compositionally biased region" description="Polar residues" evidence="8">
    <location>
        <begin position="14"/>
        <end position="26"/>
    </location>
</feature>
<organism evidence="9 10">
    <name type="scientific">Ceriporiopsis subvermispora (strain B)</name>
    <name type="common">White-rot fungus</name>
    <name type="synonym">Gelatoporia subvermispora</name>
    <dbReference type="NCBI Taxonomy" id="914234"/>
    <lineage>
        <taxon>Eukaryota</taxon>
        <taxon>Fungi</taxon>
        <taxon>Dikarya</taxon>
        <taxon>Basidiomycota</taxon>
        <taxon>Agaricomycotina</taxon>
        <taxon>Agaricomycetes</taxon>
        <taxon>Polyporales</taxon>
        <taxon>Gelatoporiaceae</taxon>
        <taxon>Gelatoporia</taxon>
    </lineage>
</organism>
<dbReference type="PANTHER" id="PTHR33911:SF1">
    <property type="entry name" value="RRNA-PROCESSING PROTEIN EFG1"/>
    <property type="match status" value="1"/>
</dbReference>
<dbReference type="HOGENOM" id="CLU_066912_2_1_1"/>
<keyword evidence="6" id="KW-0175">Coiled coil</keyword>
<evidence type="ECO:0000256" key="5">
    <source>
        <dbReference type="ARBA" id="ARBA00022552"/>
    </source>
</evidence>
<protein>
    <recommendedName>
        <fullName evidence="3">rRNA-processing protein EFG1</fullName>
    </recommendedName>
    <alternativeName>
        <fullName evidence="4">rRNA-processing protein efg1</fullName>
    </alternativeName>
</protein>
<feature type="region of interest" description="Disordered" evidence="8">
    <location>
        <begin position="173"/>
        <end position="299"/>
    </location>
</feature>
<evidence type="ECO:0000256" key="3">
    <source>
        <dbReference type="ARBA" id="ARBA00018689"/>
    </source>
</evidence>
<proteinExistence type="inferred from homology"/>
<dbReference type="GO" id="GO:0005730">
    <property type="term" value="C:nucleolus"/>
    <property type="evidence" value="ECO:0007669"/>
    <property type="project" value="UniProtKB-SubCell"/>
</dbReference>
<sequence>MAPTRAHEQEANAGPSSSTKSWNLNRKSVRHKQQKHPYVRPDQNAQEDQALPGVQKLKAALRQTRRLLAKDKLAADVRVETERRAKALEADLARAEQAKKERAMSVRYHAIKFFERQKVTRKLKQTKRQLSGTRDSAERKAIEEKLFALRVDLNYIIHYPKTKKYISLFPPEVRNPEQSTKKDKQKEKAKDKGEADTDVQREELRAWVRQCMARGEMSAEPENEQPEGRSKSVAGGDATPGKARASQGKAAGAAAKGGKGLGDDAFFESGSADEDGDSGDDGVGRSDKEDSDENVDMEE</sequence>
<dbReference type="GO" id="GO:0000462">
    <property type="term" value="P:maturation of SSU-rRNA from tricistronic rRNA transcript (SSU-rRNA, 5.8S rRNA, LSU-rRNA)"/>
    <property type="evidence" value="ECO:0007669"/>
    <property type="project" value="TreeGrafter"/>
</dbReference>
<comment type="subcellular location">
    <subcellularLocation>
        <location evidence="1">Nucleus</location>
        <location evidence="1">Nucleolus</location>
    </subcellularLocation>
</comment>
<dbReference type="InterPro" id="IPR019310">
    <property type="entry name" value="Efg1"/>
</dbReference>
<dbReference type="InterPro" id="IPR050786">
    <property type="entry name" value="EFG1_rRNA-proc"/>
</dbReference>
<feature type="compositionally biased region" description="Acidic residues" evidence="8">
    <location>
        <begin position="289"/>
        <end position="299"/>
    </location>
</feature>
<evidence type="ECO:0000256" key="6">
    <source>
        <dbReference type="ARBA" id="ARBA00023054"/>
    </source>
</evidence>
<dbReference type="STRING" id="914234.M2QLG2"/>
<dbReference type="OrthoDB" id="47732at2759"/>
<dbReference type="Proteomes" id="UP000016930">
    <property type="component" value="Unassembled WGS sequence"/>
</dbReference>
<dbReference type="AlphaFoldDB" id="M2QLG2"/>
<feature type="compositionally biased region" description="Low complexity" evidence="8">
    <location>
        <begin position="241"/>
        <end position="254"/>
    </location>
</feature>
<feature type="compositionally biased region" description="Basic and acidic residues" evidence="8">
    <location>
        <begin position="179"/>
        <end position="206"/>
    </location>
</feature>
<feature type="compositionally biased region" description="Acidic residues" evidence="8">
    <location>
        <begin position="271"/>
        <end position="280"/>
    </location>
</feature>
<evidence type="ECO:0000256" key="4">
    <source>
        <dbReference type="ARBA" id="ARBA00019827"/>
    </source>
</evidence>
<evidence type="ECO:0000256" key="7">
    <source>
        <dbReference type="ARBA" id="ARBA00023242"/>
    </source>
</evidence>
<evidence type="ECO:0000256" key="8">
    <source>
        <dbReference type="SAM" id="MobiDB-lite"/>
    </source>
</evidence>
<feature type="compositionally biased region" description="Basic residues" evidence="8">
    <location>
        <begin position="27"/>
        <end position="38"/>
    </location>
</feature>
<evidence type="ECO:0000313" key="10">
    <source>
        <dbReference type="Proteomes" id="UP000016930"/>
    </source>
</evidence>
<dbReference type="GO" id="GO:0030688">
    <property type="term" value="C:preribosome, small subunit precursor"/>
    <property type="evidence" value="ECO:0007669"/>
    <property type="project" value="TreeGrafter"/>
</dbReference>
<keyword evidence="7" id="KW-0539">Nucleus</keyword>
<dbReference type="EMBL" id="KB445808">
    <property type="protein sequence ID" value="EMD32965.1"/>
    <property type="molecule type" value="Genomic_DNA"/>
</dbReference>
<reference evidence="9 10" key="1">
    <citation type="journal article" date="2012" name="Proc. Natl. Acad. Sci. U.S.A.">
        <title>Comparative genomics of Ceriporiopsis subvermispora and Phanerochaete chrysosporium provide insight into selective ligninolysis.</title>
        <authorList>
            <person name="Fernandez-Fueyo E."/>
            <person name="Ruiz-Duenas F.J."/>
            <person name="Ferreira P."/>
            <person name="Floudas D."/>
            <person name="Hibbett D.S."/>
            <person name="Canessa P."/>
            <person name="Larrondo L.F."/>
            <person name="James T.Y."/>
            <person name="Seelenfreund D."/>
            <person name="Lobos S."/>
            <person name="Polanco R."/>
            <person name="Tello M."/>
            <person name="Honda Y."/>
            <person name="Watanabe T."/>
            <person name="Watanabe T."/>
            <person name="Ryu J.S."/>
            <person name="Kubicek C.P."/>
            <person name="Schmoll M."/>
            <person name="Gaskell J."/>
            <person name="Hammel K.E."/>
            <person name="St John F.J."/>
            <person name="Vanden Wymelenberg A."/>
            <person name="Sabat G."/>
            <person name="Splinter BonDurant S."/>
            <person name="Syed K."/>
            <person name="Yadav J.S."/>
            <person name="Doddapaneni H."/>
            <person name="Subramanian V."/>
            <person name="Lavin J.L."/>
            <person name="Oguiza J.A."/>
            <person name="Perez G."/>
            <person name="Pisabarro A.G."/>
            <person name="Ramirez L."/>
            <person name="Santoyo F."/>
            <person name="Master E."/>
            <person name="Coutinho P.M."/>
            <person name="Henrissat B."/>
            <person name="Lombard V."/>
            <person name="Magnuson J.K."/>
            <person name="Kuees U."/>
            <person name="Hori C."/>
            <person name="Igarashi K."/>
            <person name="Samejima M."/>
            <person name="Held B.W."/>
            <person name="Barry K.W."/>
            <person name="LaButti K.M."/>
            <person name="Lapidus A."/>
            <person name="Lindquist E.A."/>
            <person name="Lucas S.M."/>
            <person name="Riley R."/>
            <person name="Salamov A.A."/>
            <person name="Hoffmeister D."/>
            <person name="Schwenk D."/>
            <person name="Hadar Y."/>
            <person name="Yarden O."/>
            <person name="de Vries R.P."/>
            <person name="Wiebenga A."/>
            <person name="Stenlid J."/>
            <person name="Eastwood D."/>
            <person name="Grigoriev I.V."/>
            <person name="Berka R.M."/>
            <person name="Blanchette R.A."/>
            <person name="Kersten P."/>
            <person name="Martinez A.T."/>
            <person name="Vicuna R."/>
            <person name="Cullen D."/>
        </authorList>
    </citation>
    <scope>NUCLEOTIDE SEQUENCE [LARGE SCALE GENOMIC DNA]</scope>
    <source>
        <strain evidence="9 10">B</strain>
    </source>
</reference>
<dbReference type="Pfam" id="PF10153">
    <property type="entry name" value="Efg1"/>
    <property type="match status" value="1"/>
</dbReference>
<keyword evidence="5" id="KW-0698">rRNA processing</keyword>
<dbReference type="PANTHER" id="PTHR33911">
    <property type="entry name" value="RRNA-PROCESSING PROTEIN EFG1"/>
    <property type="match status" value="1"/>
</dbReference>